<keyword evidence="7" id="KW-0865">Zymogen</keyword>
<dbReference type="InterPro" id="IPR008139">
    <property type="entry name" value="SaposinB_dom"/>
</dbReference>
<evidence type="ECO:0000256" key="4">
    <source>
        <dbReference type="ARBA" id="ARBA00022729"/>
    </source>
</evidence>
<dbReference type="InterPro" id="IPR008138">
    <property type="entry name" value="SapB_2"/>
</dbReference>
<accession>A0A8B8L387</accession>
<evidence type="ECO:0000256" key="13">
    <source>
        <dbReference type="SAM" id="SignalP"/>
    </source>
</evidence>
<reference evidence="15" key="1">
    <citation type="journal article" date="2019" name="Toxins">
        <title>Detection of Abrin-Like and Prepropulchellin-Like Toxin Genes and Transcripts Using Whole Genome Sequencing and Full-Length Transcript Sequencing of Abrus precatorius.</title>
        <authorList>
            <person name="Hovde B.T."/>
            <person name="Daligault H.E."/>
            <person name="Hanschen E.R."/>
            <person name="Kunde Y.A."/>
            <person name="Johnson M.B."/>
            <person name="Starkenburg S.R."/>
            <person name="Johnson S.L."/>
        </authorList>
    </citation>
    <scope>NUCLEOTIDE SEQUENCE [LARGE SCALE GENOMIC DNA]</scope>
</reference>
<dbReference type="RefSeq" id="XP_027350741.1">
    <property type="nucleotide sequence ID" value="XM_027494940.1"/>
</dbReference>
<reference evidence="16" key="2">
    <citation type="submission" date="2025-08" db="UniProtKB">
        <authorList>
            <consortium name="RefSeq"/>
        </authorList>
    </citation>
    <scope>IDENTIFICATION</scope>
    <source>
        <tissue evidence="16">Young leaves</tissue>
    </source>
</reference>
<dbReference type="GO" id="GO:0004190">
    <property type="term" value="F:aspartic-type endopeptidase activity"/>
    <property type="evidence" value="ECO:0007669"/>
    <property type="project" value="UniProtKB-KW"/>
</dbReference>
<evidence type="ECO:0000313" key="15">
    <source>
        <dbReference type="Proteomes" id="UP000694853"/>
    </source>
</evidence>
<keyword evidence="5" id="KW-0677">Repeat</keyword>
<keyword evidence="6" id="KW-0064">Aspartyl protease</keyword>
<dbReference type="Proteomes" id="UP000694853">
    <property type="component" value="Unplaced"/>
</dbReference>
<keyword evidence="4 13" id="KW-0732">Signal</keyword>
<evidence type="ECO:0000256" key="2">
    <source>
        <dbReference type="ARBA" id="ARBA00022525"/>
    </source>
</evidence>
<feature type="domain" description="Saposin B-type" evidence="14">
    <location>
        <begin position="35"/>
        <end position="114"/>
    </location>
</feature>
<dbReference type="SUPFAM" id="SSF47862">
    <property type="entry name" value="Saposin"/>
    <property type="match status" value="2"/>
</dbReference>
<dbReference type="KEGG" id="aprc:113861864"/>
<evidence type="ECO:0000256" key="3">
    <source>
        <dbReference type="ARBA" id="ARBA00022670"/>
    </source>
</evidence>
<dbReference type="InterPro" id="IPR051428">
    <property type="entry name" value="Sphingo_Act-Surfact_Prot"/>
</dbReference>
<evidence type="ECO:0000256" key="5">
    <source>
        <dbReference type="ARBA" id="ARBA00022737"/>
    </source>
</evidence>
<keyword evidence="2" id="KW-0964">Secreted</keyword>
<name>A0A8B8L387_ABRPR</name>
<dbReference type="GO" id="GO:0006629">
    <property type="term" value="P:lipid metabolic process"/>
    <property type="evidence" value="ECO:0007669"/>
    <property type="project" value="InterPro"/>
</dbReference>
<dbReference type="GO" id="GO:0006508">
    <property type="term" value="P:proteolysis"/>
    <property type="evidence" value="ECO:0007669"/>
    <property type="project" value="UniProtKB-KW"/>
</dbReference>
<keyword evidence="8" id="KW-1015">Disulfide bond</keyword>
<evidence type="ECO:0000256" key="1">
    <source>
        <dbReference type="ARBA" id="ARBA00004239"/>
    </source>
</evidence>
<keyword evidence="9" id="KW-0325">Glycoprotein</keyword>
<evidence type="ECO:0000256" key="11">
    <source>
        <dbReference type="ARBA" id="ARBA00041094"/>
    </source>
</evidence>
<proteinExistence type="predicted"/>
<dbReference type="GO" id="GO:0005576">
    <property type="term" value="C:extracellular region"/>
    <property type="evidence" value="ECO:0007669"/>
    <property type="project" value="UniProtKB-SubCell"/>
</dbReference>
<protein>
    <recommendedName>
        <fullName evidence="11">Pulmonary surfactant-associated protein B</fullName>
    </recommendedName>
    <alternativeName>
        <fullName evidence="12">Pulmonary surfactant-associated proteolipid SPL(Phe)</fullName>
    </alternativeName>
</protein>
<evidence type="ECO:0000256" key="9">
    <source>
        <dbReference type="ARBA" id="ARBA00023180"/>
    </source>
</evidence>
<gene>
    <name evidence="16" type="primary">LOC113861864</name>
</gene>
<dbReference type="InterPro" id="IPR011001">
    <property type="entry name" value="Saposin-like"/>
</dbReference>
<dbReference type="OrthoDB" id="69496at2759"/>
<dbReference type="SMART" id="SM00741">
    <property type="entry name" value="SapB"/>
    <property type="match status" value="2"/>
</dbReference>
<dbReference type="InterPro" id="IPR007856">
    <property type="entry name" value="SapB_1"/>
</dbReference>
<dbReference type="AlphaFoldDB" id="A0A8B8L387"/>
<evidence type="ECO:0000256" key="10">
    <source>
        <dbReference type="ARBA" id="ARBA00037221"/>
    </source>
</evidence>
<evidence type="ECO:0000256" key="12">
    <source>
        <dbReference type="ARBA" id="ARBA00041785"/>
    </source>
</evidence>
<sequence length="210" mass="23724">MEGRMGLLFLFVLGGAWACDARELENLGSSELSRNLDVCGLCIEYASMALRFLNENKTHTEIIDILHHSCEQLPAFKQKCISLVDKYAPIFFLEVSIIKPDEFCRKISLCQQIADMALLVQENSCAFCKDTISALLAKLKDPDTELEIVEKLLQVCNTVEKYANKCKRIVFEYGPMIFENAEKFLETTDICTVLHACKASTAVDQQSLFF</sequence>
<evidence type="ECO:0000313" key="16">
    <source>
        <dbReference type="RefSeq" id="XP_027350741.1"/>
    </source>
</evidence>
<feature type="domain" description="Saposin B-type" evidence="14">
    <location>
        <begin position="121"/>
        <end position="201"/>
    </location>
</feature>
<comment type="function">
    <text evidence="10">Pulmonary surfactant-associated proteins promote alveolar stability by lowering the surface tension at the air-liquid interface in the peripheral air spaces. SP-B increases the collapse pressure of palmitic acid to nearly 70 millinewtons per meter.</text>
</comment>
<keyword evidence="3" id="KW-0645">Protease</keyword>
<dbReference type="PROSITE" id="PS50015">
    <property type="entry name" value="SAP_B"/>
    <property type="match status" value="2"/>
</dbReference>
<dbReference type="Pfam" id="PF05184">
    <property type="entry name" value="SapB_1"/>
    <property type="match status" value="2"/>
</dbReference>
<dbReference type="Pfam" id="PF03489">
    <property type="entry name" value="SapB_2"/>
    <property type="match status" value="2"/>
</dbReference>
<keyword evidence="6" id="KW-0378">Hydrolase</keyword>
<dbReference type="GeneID" id="113861864"/>
<feature type="signal peptide" evidence="13">
    <location>
        <begin position="1"/>
        <end position="21"/>
    </location>
</feature>
<evidence type="ECO:0000256" key="7">
    <source>
        <dbReference type="ARBA" id="ARBA00023145"/>
    </source>
</evidence>
<evidence type="ECO:0000259" key="14">
    <source>
        <dbReference type="PROSITE" id="PS50015"/>
    </source>
</evidence>
<organism evidence="15 16">
    <name type="scientific">Abrus precatorius</name>
    <name type="common">Indian licorice</name>
    <name type="synonym">Glycine abrus</name>
    <dbReference type="NCBI Taxonomy" id="3816"/>
    <lineage>
        <taxon>Eukaryota</taxon>
        <taxon>Viridiplantae</taxon>
        <taxon>Streptophyta</taxon>
        <taxon>Embryophyta</taxon>
        <taxon>Tracheophyta</taxon>
        <taxon>Spermatophyta</taxon>
        <taxon>Magnoliopsida</taxon>
        <taxon>eudicotyledons</taxon>
        <taxon>Gunneridae</taxon>
        <taxon>Pentapetalae</taxon>
        <taxon>rosids</taxon>
        <taxon>fabids</taxon>
        <taxon>Fabales</taxon>
        <taxon>Fabaceae</taxon>
        <taxon>Papilionoideae</taxon>
        <taxon>50 kb inversion clade</taxon>
        <taxon>NPAAA clade</taxon>
        <taxon>indigoferoid/millettioid clade</taxon>
        <taxon>Abreae</taxon>
        <taxon>Abrus</taxon>
    </lineage>
</organism>
<dbReference type="Gene3D" id="1.10.225.10">
    <property type="entry name" value="Saposin-like"/>
    <property type="match status" value="2"/>
</dbReference>
<dbReference type="FunFam" id="1.10.225.10:FF:000008">
    <property type="entry name" value="Pulmonary surfactant-associated protein B"/>
    <property type="match status" value="1"/>
</dbReference>
<dbReference type="PANTHER" id="PTHR11480:SF3">
    <property type="entry name" value="BCDNA.GH08312"/>
    <property type="match status" value="1"/>
</dbReference>
<comment type="subcellular location">
    <subcellularLocation>
        <location evidence="1">Secreted</location>
        <location evidence="1">Extracellular space</location>
    </subcellularLocation>
</comment>
<evidence type="ECO:0000256" key="6">
    <source>
        <dbReference type="ARBA" id="ARBA00022750"/>
    </source>
</evidence>
<feature type="chain" id="PRO_5034388147" description="Pulmonary surfactant-associated protein B" evidence="13">
    <location>
        <begin position="22"/>
        <end position="210"/>
    </location>
</feature>
<dbReference type="PANTHER" id="PTHR11480">
    <property type="entry name" value="SAPOSIN-RELATED"/>
    <property type="match status" value="1"/>
</dbReference>
<evidence type="ECO:0000256" key="8">
    <source>
        <dbReference type="ARBA" id="ARBA00023157"/>
    </source>
</evidence>
<keyword evidence="15" id="KW-1185">Reference proteome</keyword>